<dbReference type="OrthoDB" id="2563678at2759"/>
<feature type="region of interest" description="Disordered" evidence="1">
    <location>
        <begin position="339"/>
        <end position="414"/>
    </location>
</feature>
<dbReference type="Proteomes" id="UP000095149">
    <property type="component" value="Unassembled WGS sequence"/>
</dbReference>
<feature type="compositionally biased region" description="Low complexity" evidence="1">
    <location>
        <begin position="30"/>
        <end position="42"/>
    </location>
</feature>
<accession>A0A1E3JE37</accession>
<name>A0A1E3JE37_9TREE</name>
<dbReference type="AlphaFoldDB" id="A0A1E3JE37"/>
<organism evidence="2 3">
    <name type="scientific">Cryptococcus amylolentus CBS 6273</name>
    <dbReference type="NCBI Taxonomy" id="1296118"/>
    <lineage>
        <taxon>Eukaryota</taxon>
        <taxon>Fungi</taxon>
        <taxon>Dikarya</taxon>
        <taxon>Basidiomycota</taxon>
        <taxon>Agaricomycotina</taxon>
        <taxon>Tremellomycetes</taxon>
        <taxon>Tremellales</taxon>
        <taxon>Cryptococcaceae</taxon>
        <taxon>Cryptococcus</taxon>
    </lineage>
</organism>
<evidence type="ECO:0000256" key="1">
    <source>
        <dbReference type="SAM" id="MobiDB-lite"/>
    </source>
</evidence>
<comment type="caution">
    <text evidence="2">The sequence shown here is derived from an EMBL/GenBank/DDBJ whole genome shotgun (WGS) entry which is preliminary data.</text>
</comment>
<evidence type="ECO:0000313" key="2">
    <source>
        <dbReference type="EMBL" id="ODN99107.1"/>
    </source>
</evidence>
<feature type="compositionally biased region" description="Pro residues" evidence="1">
    <location>
        <begin position="795"/>
        <end position="804"/>
    </location>
</feature>
<feature type="compositionally biased region" description="Low complexity" evidence="1">
    <location>
        <begin position="110"/>
        <end position="121"/>
    </location>
</feature>
<dbReference type="EMBL" id="MEKH01000012">
    <property type="protein sequence ID" value="ODN99107.1"/>
    <property type="molecule type" value="Genomic_DNA"/>
</dbReference>
<proteinExistence type="predicted"/>
<feature type="compositionally biased region" description="Low complexity" evidence="1">
    <location>
        <begin position="1"/>
        <end position="14"/>
    </location>
</feature>
<reference evidence="2 3" key="1">
    <citation type="submission" date="2016-06" db="EMBL/GenBank/DDBJ databases">
        <title>Evolution of pathogenesis and genome organization in the Tremellales.</title>
        <authorList>
            <person name="Cuomo C."/>
            <person name="Litvintseva A."/>
            <person name="Heitman J."/>
            <person name="Chen Y."/>
            <person name="Sun S."/>
            <person name="Springer D."/>
            <person name="Dromer F."/>
            <person name="Young S."/>
            <person name="Zeng Q."/>
            <person name="Chapman S."/>
            <person name="Gujja S."/>
            <person name="Saif S."/>
            <person name="Birren B."/>
        </authorList>
    </citation>
    <scope>NUCLEOTIDE SEQUENCE [LARGE SCALE GENOMIC DNA]</scope>
    <source>
        <strain evidence="2 3">CBS 6273</strain>
    </source>
</reference>
<feature type="region of interest" description="Disordered" evidence="1">
    <location>
        <begin position="172"/>
        <end position="263"/>
    </location>
</feature>
<feature type="compositionally biased region" description="Basic and acidic residues" evidence="1">
    <location>
        <begin position="49"/>
        <end position="77"/>
    </location>
</feature>
<feature type="region of interest" description="Disordered" evidence="1">
    <location>
        <begin position="1"/>
        <end position="152"/>
    </location>
</feature>
<evidence type="ECO:0000313" key="3">
    <source>
        <dbReference type="Proteomes" id="UP000095149"/>
    </source>
</evidence>
<gene>
    <name evidence="2" type="ORF">I350_07262</name>
</gene>
<protein>
    <submittedName>
        <fullName evidence="2">Uncharacterized protein</fullName>
    </submittedName>
</protein>
<feature type="compositionally biased region" description="Low complexity" evidence="1">
    <location>
        <begin position="88"/>
        <end position="99"/>
    </location>
</feature>
<feature type="compositionally biased region" description="Basic and acidic residues" evidence="1">
    <location>
        <begin position="372"/>
        <end position="386"/>
    </location>
</feature>
<sequence length="930" mass="102269">MHQPPNTNHTPNHSPSHHQTSHSLPHHRTTTTTATQANHAKTPSADHLMVPERADTATERRRRESLDTIGRERRAAEVAHQVQHHHQGQAQAQPAGKGVKSSPSQAQIYAQQARPPAQVRALPNVPPAPASVQVQANPYPQPPPQPSRHLSQSETIYPTPTAAQQAFLAERLATPSHRKVPEPHTSSASRRRRRASSGSSGAAVPGMTTLSRVDSDRSIRSRVSFDSTRSRGSQRTLRSDLGYESDGDSQPPGPTIFFDHSKNGNGGLAGTFMKGPGGEPVEVIGLGTKRPKHRTYASDMLKPILRSSSRMTISRTNTAASMRPQGQEALGQQVQAEKPLPSRPLSVVGSVMGSFKGQKTLMRTRSRSRPGSGEREGYEQVERAPSRAEGAPRGSIDRHDRGTTHLPAGDDQGLGLRNIFSGLSLADGQPPSSAPPMSFGSNRALIKPADNLFEYLRSVRVPLWDDWPHPTGARPIAGSGMGLGMGMWPGGGGRGRRGKWEDMGWEWGRRLEEAEKAKPYRILRGWEGSSRGWERDIIEFQKENVPAYPIDLNNRWGIQIFALQAKGYDTLEFYDDSLDGAEDKGLLSWLSGSILQTAVSTLHMLRYSSQNFTFHLIPSIPPPSHHPPHNGKHFLWDGFGSMVLVNKADETDRSMVIEIRPPSVADAGVIKEFAKDRGGGEWWAMDREGVLGEVGQANLLQAQVYDACVQNRVYFFAVTNLKLWVFGQFSPDYTSCTVSPVIDRKAREPSLMQCLTTWVIRSVDERPRVTREQRPGSVRRTASRLSRRNSQPHSRPAPPPPDQAPPHYTEEQPRRHRQHMSLPAQNVFDEYNRSFVQPHVPPPHNMTPQSSMGTMGMGPGYFDLPPGPGPGLNGMTPGGGYNQPNGMGFGVQNGWGQRPFSPPNGAGNMPYNNGVSWYSGGMFPAWPHMG</sequence>
<feature type="compositionally biased region" description="Basic residues" evidence="1">
    <location>
        <begin position="15"/>
        <end position="29"/>
    </location>
</feature>
<feature type="region of interest" description="Disordered" evidence="1">
    <location>
        <begin position="768"/>
        <end position="818"/>
    </location>
</feature>